<dbReference type="InterPro" id="IPR036785">
    <property type="entry name" value="YkyA-like_sf"/>
</dbReference>
<accession>A0A4R2P6Y6</accession>
<sequence>MNRVKSIATLVAVCLLFAGCSFTQGPGEKIQHGLDKSASIEGDFKELQQSLVRAENREQKLYNNILDLDLSKNEKEIASLSEQATKSANKREQLMRKEKEIIDHAYETFIQIKDDIKELNDPRAKEDAVFLVKTMDKRYGAFSKLYKNYMAAIECDRKLYDLLKEKNVTFETLQNQLEKTDNYYKEIKANQDDFNKATKTFNQAKLSFYKHADIKK</sequence>
<dbReference type="AlphaFoldDB" id="A0A4R2P6Y6"/>
<keyword evidence="1" id="KW-0175">Coiled coil</keyword>
<dbReference type="InterPro" id="IPR019454">
    <property type="entry name" value="Lipoprot_YkyA-like"/>
</dbReference>
<keyword evidence="2" id="KW-0732">Signal</keyword>
<feature type="coiled-coil region" evidence="1">
    <location>
        <begin position="37"/>
        <end position="97"/>
    </location>
</feature>
<dbReference type="Pfam" id="PF10368">
    <property type="entry name" value="YkyA"/>
    <property type="match status" value="1"/>
</dbReference>
<protein>
    <submittedName>
        <fullName evidence="3">Putative cell-wall binding lipoprotein</fullName>
    </submittedName>
</protein>
<dbReference type="PROSITE" id="PS51257">
    <property type="entry name" value="PROKAR_LIPOPROTEIN"/>
    <property type="match status" value="1"/>
</dbReference>
<feature type="signal peptide" evidence="2">
    <location>
        <begin position="1"/>
        <end position="23"/>
    </location>
</feature>
<reference evidence="3 4" key="1">
    <citation type="submission" date="2019-03" db="EMBL/GenBank/DDBJ databases">
        <title>Genomic Encyclopedia of Type Strains, Phase IV (KMG-IV): sequencing the most valuable type-strain genomes for metagenomic binning, comparative biology and taxonomic classification.</title>
        <authorList>
            <person name="Goeker M."/>
        </authorList>
    </citation>
    <scope>NUCLEOTIDE SEQUENCE [LARGE SCALE GENOMIC DNA]</scope>
    <source>
        <strain evidence="3 4">DSM 19377</strain>
    </source>
</reference>
<feature type="chain" id="PRO_5038989806" evidence="2">
    <location>
        <begin position="24"/>
        <end position="216"/>
    </location>
</feature>
<dbReference type="Gene3D" id="1.20.120.570">
    <property type="entry name" value="YkyA-like"/>
    <property type="match status" value="1"/>
</dbReference>
<dbReference type="RefSeq" id="WP_165886840.1">
    <property type="nucleotide sequence ID" value="NZ_SLXK01000005.1"/>
</dbReference>
<name>A0A4R2P6Y6_9BACL</name>
<evidence type="ECO:0000313" key="4">
    <source>
        <dbReference type="Proteomes" id="UP000295416"/>
    </source>
</evidence>
<proteinExistence type="predicted"/>
<comment type="caution">
    <text evidence="3">The sequence shown here is derived from an EMBL/GenBank/DDBJ whole genome shotgun (WGS) entry which is preliminary data.</text>
</comment>
<dbReference type="Proteomes" id="UP000295416">
    <property type="component" value="Unassembled WGS sequence"/>
</dbReference>
<gene>
    <name evidence="3" type="ORF">EV207_10556</name>
</gene>
<keyword evidence="4" id="KW-1185">Reference proteome</keyword>
<evidence type="ECO:0000256" key="1">
    <source>
        <dbReference type="SAM" id="Coils"/>
    </source>
</evidence>
<evidence type="ECO:0000256" key="2">
    <source>
        <dbReference type="SAM" id="SignalP"/>
    </source>
</evidence>
<evidence type="ECO:0000313" key="3">
    <source>
        <dbReference type="EMBL" id="TCP30527.1"/>
    </source>
</evidence>
<dbReference type="EMBL" id="SLXK01000005">
    <property type="protein sequence ID" value="TCP30527.1"/>
    <property type="molecule type" value="Genomic_DNA"/>
</dbReference>
<keyword evidence="3" id="KW-0449">Lipoprotein</keyword>
<organism evidence="3 4">
    <name type="scientific">Scopulibacillus darangshiensis</name>
    <dbReference type="NCBI Taxonomy" id="442528"/>
    <lineage>
        <taxon>Bacteria</taxon>
        <taxon>Bacillati</taxon>
        <taxon>Bacillota</taxon>
        <taxon>Bacilli</taxon>
        <taxon>Bacillales</taxon>
        <taxon>Sporolactobacillaceae</taxon>
        <taxon>Scopulibacillus</taxon>
    </lineage>
</organism>
<dbReference type="SUPFAM" id="SSF140423">
    <property type="entry name" value="MW0975(SA0943)-like"/>
    <property type="match status" value="1"/>
</dbReference>